<dbReference type="Pfam" id="PF08141">
    <property type="entry name" value="SspH"/>
    <property type="match status" value="1"/>
</dbReference>
<keyword evidence="3" id="KW-0749">Sporulation</keyword>
<evidence type="ECO:0000256" key="2">
    <source>
        <dbReference type="ARBA" id="ARBA00006573"/>
    </source>
</evidence>
<accession>A0A0C1UDK5</accession>
<evidence type="ECO:0000256" key="3">
    <source>
        <dbReference type="ARBA" id="ARBA00022969"/>
    </source>
</evidence>
<comment type="subcellular location">
    <subcellularLocation>
        <location evidence="1">Spore core</location>
    </subcellularLocation>
</comment>
<comment type="caution">
    <text evidence="4">The sequence shown here is derived from an EMBL/GenBank/DDBJ whole genome shotgun (WGS) entry which is preliminary data.</text>
</comment>
<dbReference type="EMBL" id="AYSO01000019">
    <property type="protein sequence ID" value="KIE45495.1"/>
    <property type="molecule type" value="Genomic_DNA"/>
</dbReference>
<evidence type="ECO:0000256" key="1">
    <source>
        <dbReference type="ARBA" id="ARBA00004288"/>
    </source>
</evidence>
<dbReference type="AlphaFoldDB" id="A0A0C1UDK5"/>
<dbReference type="GO" id="GO:0042601">
    <property type="term" value="C:endospore-forming forespore"/>
    <property type="evidence" value="ECO:0007669"/>
    <property type="project" value="InterPro"/>
</dbReference>
<dbReference type="Proteomes" id="UP000031366">
    <property type="component" value="Unassembled WGS sequence"/>
</dbReference>
<dbReference type="InterPro" id="IPR012610">
    <property type="entry name" value="SASP_SspH"/>
</dbReference>
<dbReference type="NCBIfam" id="TIGR02861">
    <property type="entry name" value="SASP_H"/>
    <property type="match status" value="1"/>
</dbReference>
<dbReference type="RefSeq" id="WP_039635021.1">
    <property type="nucleotide sequence ID" value="NZ_AYSO01000019.1"/>
</dbReference>
<dbReference type="STRING" id="29341.RSJ17_21620"/>
<dbReference type="GO" id="GO:0030436">
    <property type="term" value="P:asexual sporulation"/>
    <property type="evidence" value="ECO:0007669"/>
    <property type="project" value="InterPro"/>
</dbReference>
<evidence type="ECO:0000313" key="5">
    <source>
        <dbReference type="Proteomes" id="UP000031366"/>
    </source>
</evidence>
<protein>
    <submittedName>
        <fullName evidence="4">Uncharacterized protein</fullName>
    </submittedName>
</protein>
<keyword evidence="5" id="KW-1185">Reference proteome</keyword>
<proteinExistence type="inferred from homology"/>
<sequence length="62" mass="7290">MDTSRLLEIQKSEENIPVYFNNHIVWINHINTKQEIAKIIDLDILETYVVPIRKLSEGNNIL</sequence>
<organism evidence="4 5">
    <name type="scientific">Clostridium argentinense CDC 2741</name>
    <dbReference type="NCBI Taxonomy" id="1418104"/>
    <lineage>
        <taxon>Bacteria</taxon>
        <taxon>Bacillati</taxon>
        <taxon>Bacillota</taxon>
        <taxon>Clostridia</taxon>
        <taxon>Eubacteriales</taxon>
        <taxon>Clostridiaceae</taxon>
        <taxon>Clostridium</taxon>
    </lineage>
</organism>
<evidence type="ECO:0000313" key="4">
    <source>
        <dbReference type="EMBL" id="KIE45495.1"/>
    </source>
</evidence>
<name>A0A0C1UDK5_9CLOT</name>
<dbReference type="GO" id="GO:0030435">
    <property type="term" value="P:sporulation resulting in formation of a cellular spore"/>
    <property type="evidence" value="ECO:0007669"/>
    <property type="project" value="UniProtKB-KW"/>
</dbReference>
<comment type="similarity">
    <text evidence="2">Belongs to the SspH family.</text>
</comment>
<dbReference type="OrthoDB" id="1683648at2"/>
<reference evidence="4 5" key="1">
    <citation type="journal article" date="2015" name="Infect. Genet. Evol.">
        <title>Genomic sequences of six botulinum neurotoxin-producing strains representing three clostridial species illustrate the mobility and diversity of botulinum neurotoxin genes.</title>
        <authorList>
            <person name="Smith T.J."/>
            <person name="Hill K.K."/>
            <person name="Xie G."/>
            <person name="Foley B.T."/>
            <person name="Williamson C.H."/>
            <person name="Foster J.T."/>
            <person name="Johnson S.L."/>
            <person name="Chertkov O."/>
            <person name="Teshima H."/>
            <person name="Gibbons H.S."/>
            <person name="Johnsky L.A."/>
            <person name="Karavis M.A."/>
            <person name="Smith L.A."/>
        </authorList>
    </citation>
    <scope>NUCLEOTIDE SEQUENCE [LARGE SCALE GENOMIC DNA]</scope>
    <source>
        <strain evidence="4 5">CDC 2741</strain>
    </source>
</reference>
<gene>
    <name evidence="4" type="ORF">U732_2526</name>
</gene>